<name>A0AAV6U5F3_9ARAC</name>
<comment type="caution">
    <text evidence="3">The sequence shown here is derived from an EMBL/GenBank/DDBJ whole genome shotgun (WGS) entry which is preliminary data.</text>
</comment>
<reference evidence="3 4" key="1">
    <citation type="journal article" date="2022" name="Nat. Ecol. Evol.">
        <title>A masculinizing supergene underlies an exaggerated male reproductive morph in a spider.</title>
        <authorList>
            <person name="Hendrickx F."/>
            <person name="De Corte Z."/>
            <person name="Sonet G."/>
            <person name="Van Belleghem S.M."/>
            <person name="Kostlbacher S."/>
            <person name="Vangestel C."/>
        </authorList>
    </citation>
    <scope>NUCLEOTIDE SEQUENCE [LARGE SCALE GENOMIC DNA]</scope>
    <source>
        <strain evidence="3">W744_W776</strain>
    </source>
</reference>
<dbReference type="Proteomes" id="UP000827092">
    <property type="component" value="Unassembled WGS sequence"/>
</dbReference>
<evidence type="ECO:0000313" key="4">
    <source>
        <dbReference type="Proteomes" id="UP000827092"/>
    </source>
</evidence>
<dbReference type="Pfam" id="PF00078">
    <property type="entry name" value="RVT_1"/>
    <property type="match status" value="1"/>
</dbReference>
<dbReference type="InterPro" id="IPR043502">
    <property type="entry name" value="DNA/RNA_pol_sf"/>
</dbReference>
<feature type="region of interest" description="Disordered" evidence="1">
    <location>
        <begin position="107"/>
        <end position="132"/>
    </location>
</feature>
<gene>
    <name evidence="3" type="ORF">JTE90_004014</name>
</gene>
<organism evidence="3 4">
    <name type="scientific">Oedothorax gibbosus</name>
    <dbReference type="NCBI Taxonomy" id="931172"/>
    <lineage>
        <taxon>Eukaryota</taxon>
        <taxon>Metazoa</taxon>
        <taxon>Ecdysozoa</taxon>
        <taxon>Arthropoda</taxon>
        <taxon>Chelicerata</taxon>
        <taxon>Arachnida</taxon>
        <taxon>Araneae</taxon>
        <taxon>Araneomorphae</taxon>
        <taxon>Entelegynae</taxon>
        <taxon>Araneoidea</taxon>
        <taxon>Linyphiidae</taxon>
        <taxon>Erigoninae</taxon>
        <taxon>Oedothorax</taxon>
    </lineage>
</organism>
<proteinExistence type="predicted"/>
<evidence type="ECO:0000313" key="3">
    <source>
        <dbReference type="EMBL" id="KAG8179185.1"/>
    </source>
</evidence>
<sequence length="942" mass="104455">MSFGTKCGNATELGDVDGGPGEELSFLLKKFIQARVNGGSNYDSLKDEEVERSNSFLEFVDILLSAFFPNPIGSAKRLYDMYYEFLSNQDTTLLRTRLSSLLGDIFPAPPGKQHRPKPKQTRPNPISNRQKKRQKYAIAQKLFRKSPSKCYKFLTDETGEVAWPEASIMKSFWENIMSLGRGEERHLVPNDISDINSDIFYANPEPTDHTWVPLSVEEVHKAIPSSPSPDGVTPKELRSIGAPLLTIILNLVLLCGGLPSRFTDSRTIFIPKSSGSLGPGVARSKFKDTHLAAIDLTKAFDSMSHASIITALATRGVDRGFVNYIRDLYANSSTSFHINGQSVRQGDPLSPILFNLVVDTLITRIKESPVGISIDGKKIAVSAYADDRILFAETKLGLQSNLNLTQEILSSCNLLINSSKSFTLSILADAKNGQTKVVPGNFTVNQTPLPSVGVEGSIKYLGLMFNSFGLIWADPASQIQDLINTLKGTPFKCNQKLFIVRNILIPRVFHASILSRTPLGVLKKAEIRVRDFIRKILHLPKDCPNAYIHANVDDGGLGITSLRTKIPELRLKRLEKLKRNMPEEAIGGSAGDFLLLNIKKAIDNCVGTYGRLYWKDHLSQSVDGTPLAGQRVISKMHSWVAAQNPSLVGRDFANAIKLRINALPTNSRLRRGRAGDRYCRAGCRCKETLNHILQNCARTHGKRIARHDHIVKNIKVHLEQKGCRVFSEPIFDTPVGKRKPDIIAIRQGSALVIDAQIVGDSVDLNRAHRRKVNYYADNATLVDGIRALYGVDVVRFYSTTLNWRGVWSQESVNSLLEERVIPRSMIPSLPTKVLIGGLASFSFFCKSTSSRARIPYGKPYREVPLEVILVAQNQNCECCNIFFYDGSSLSLIIIGVHLHGLPVRDWLAKSRALVISYPSPHILSVVDHHRFNSSTTSGSGPH</sequence>
<protein>
    <recommendedName>
        <fullName evidence="2">Reverse transcriptase domain-containing protein</fullName>
    </recommendedName>
</protein>
<feature type="domain" description="Reverse transcriptase" evidence="2">
    <location>
        <begin position="221"/>
        <end position="465"/>
    </location>
</feature>
<dbReference type="EMBL" id="JAFNEN010000643">
    <property type="protein sequence ID" value="KAG8179185.1"/>
    <property type="molecule type" value="Genomic_DNA"/>
</dbReference>
<accession>A0AAV6U5F3</accession>
<dbReference type="InterPro" id="IPR000477">
    <property type="entry name" value="RT_dom"/>
</dbReference>
<keyword evidence="4" id="KW-1185">Reference proteome</keyword>
<evidence type="ECO:0000259" key="2">
    <source>
        <dbReference type="PROSITE" id="PS50878"/>
    </source>
</evidence>
<evidence type="ECO:0000256" key="1">
    <source>
        <dbReference type="SAM" id="MobiDB-lite"/>
    </source>
</evidence>
<dbReference type="PANTHER" id="PTHR19446">
    <property type="entry name" value="REVERSE TRANSCRIPTASES"/>
    <property type="match status" value="1"/>
</dbReference>
<dbReference type="AlphaFoldDB" id="A0AAV6U5F3"/>
<dbReference type="GO" id="GO:0071897">
    <property type="term" value="P:DNA biosynthetic process"/>
    <property type="evidence" value="ECO:0007669"/>
    <property type="project" value="UniProtKB-ARBA"/>
</dbReference>
<dbReference type="PROSITE" id="PS50878">
    <property type="entry name" value="RT_POL"/>
    <property type="match status" value="1"/>
</dbReference>
<dbReference type="SUPFAM" id="SSF56672">
    <property type="entry name" value="DNA/RNA polymerases"/>
    <property type="match status" value="1"/>
</dbReference>